<feature type="transmembrane region" description="Helical" evidence="1">
    <location>
        <begin position="99"/>
        <end position="116"/>
    </location>
</feature>
<organism evidence="2 3">
    <name type="scientific">Panicum virgatum</name>
    <name type="common">Blackwell switchgrass</name>
    <dbReference type="NCBI Taxonomy" id="38727"/>
    <lineage>
        <taxon>Eukaryota</taxon>
        <taxon>Viridiplantae</taxon>
        <taxon>Streptophyta</taxon>
        <taxon>Embryophyta</taxon>
        <taxon>Tracheophyta</taxon>
        <taxon>Spermatophyta</taxon>
        <taxon>Magnoliopsida</taxon>
        <taxon>Liliopsida</taxon>
        <taxon>Poales</taxon>
        <taxon>Poaceae</taxon>
        <taxon>PACMAD clade</taxon>
        <taxon>Panicoideae</taxon>
        <taxon>Panicodae</taxon>
        <taxon>Paniceae</taxon>
        <taxon>Panicinae</taxon>
        <taxon>Panicum</taxon>
        <taxon>Panicum sect. Hiantes</taxon>
    </lineage>
</organism>
<dbReference type="AlphaFoldDB" id="A0A8T0WBL9"/>
<keyword evidence="3" id="KW-1185">Reference proteome</keyword>
<keyword evidence="1" id="KW-0472">Membrane</keyword>
<protein>
    <submittedName>
        <fullName evidence="2">Uncharacterized protein</fullName>
    </submittedName>
</protein>
<evidence type="ECO:0000313" key="3">
    <source>
        <dbReference type="Proteomes" id="UP000823388"/>
    </source>
</evidence>
<comment type="caution">
    <text evidence="2">The sequence shown here is derived from an EMBL/GenBank/DDBJ whole genome shotgun (WGS) entry which is preliminary data.</text>
</comment>
<evidence type="ECO:0000313" key="2">
    <source>
        <dbReference type="EMBL" id="KAG2642784.1"/>
    </source>
</evidence>
<accession>A0A8T0WBL9</accession>
<keyword evidence="1" id="KW-1133">Transmembrane helix</keyword>
<reference evidence="2" key="1">
    <citation type="submission" date="2020-05" db="EMBL/GenBank/DDBJ databases">
        <title>WGS assembly of Panicum virgatum.</title>
        <authorList>
            <person name="Lovell J.T."/>
            <person name="Jenkins J."/>
            <person name="Shu S."/>
            <person name="Juenger T.E."/>
            <person name="Schmutz J."/>
        </authorList>
    </citation>
    <scope>NUCLEOTIDE SEQUENCE</scope>
    <source>
        <strain evidence="2">AP13</strain>
    </source>
</reference>
<keyword evidence="1" id="KW-0812">Transmembrane</keyword>
<dbReference type="Proteomes" id="UP000823388">
    <property type="component" value="Chromosome 2K"/>
</dbReference>
<gene>
    <name evidence="2" type="ORF">PVAP13_2KG215782</name>
</gene>
<evidence type="ECO:0000256" key="1">
    <source>
        <dbReference type="SAM" id="Phobius"/>
    </source>
</evidence>
<proteinExistence type="predicted"/>
<name>A0A8T0WBL9_PANVG</name>
<feature type="transmembrane region" description="Helical" evidence="1">
    <location>
        <begin position="61"/>
        <end position="79"/>
    </location>
</feature>
<dbReference type="EMBL" id="CM029039">
    <property type="protein sequence ID" value="KAG2642784.1"/>
    <property type="molecule type" value="Genomic_DNA"/>
</dbReference>
<sequence length="133" mass="14991">MPSTAKNINTNAVMYTKDMTIIEDFGWCTAVYEHFRSSVSAYHKTLKTLAMHPPEKKKSRVVPGCTIMLLVSIQLYFSLPNKMANATGFYCDTLNFVAIYRFSATTVVFCCLRVTCCHQNFSVAIKIVIVATR</sequence>